<comment type="caution">
    <text evidence="1">The sequence shown here is derived from an EMBL/GenBank/DDBJ whole genome shotgun (WGS) entry which is preliminary data.</text>
</comment>
<dbReference type="AlphaFoldDB" id="A0A561BQ20"/>
<accession>A0A561BQ20</accession>
<dbReference type="EMBL" id="VIVK01000001">
    <property type="protein sequence ID" value="TWD80966.1"/>
    <property type="molecule type" value="Genomic_DNA"/>
</dbReference>
<evidence type="ECO:0000313" key="2">
    <source>
        <dbReference type="Proteomes" id="UP000318380"/>
    </source>
</evidence>
<proteinExistence type="predicted"/>
<gene>
    <name evidence="1" type="ORF">FB561_2064</name>
</gene>
<name>A0A561BQ20_9ACTN</name>
<sequence length="63" mass="7346">MSNDTQLDLEFAYTTYRDSCRDLYSPYYLCRRPSGHDGAHAAGFGTDRLRWEHEHGRSPHQLS</sequence>
<dbReference type="Proteomes" id="UP000318380">
    <property type="component" value="Unassembled WGS sequence"/>
</dbReference>
<protein>
    <submittedName>
        <fullName evidence="1">Uncharacterized protein</fullName>
    </submittedName>
</protein>
<organism evidence="1 2">
    <name type="scientific">Kribbella amoyensis</name>
    <dbReference type="NCBI Taxonomy" id="996641"/>
    <lineage>
        <taxon>Bacteria</taxon>
        <taxon>Bacillati</taxon>
        <taxon>Actinomycetota</taxon>
        <taxon>Actinomycetes</taxon>
        <taxon>Propionibacteriales</taxon>
        <taxon>Kribbellaceae</taxon>
        <taxon>Kribbella</taxon>
    </lineage>
</organism>
<keyword evidence="2" id="KW-1185">Reference proteome</keyword>
<evidence type="ECO:0000313" key="1">
    <source>
        <dbReference type="EMBL" id="TWD80966.1"/>
    </source>
</evidence>
<reference evidence="1 2" key="1">
    <citation type="submission" date="2019-06" db="EMBL/GenBank/DDBJ databases">
        <title>Sequencing the genomes of 1000 actinobacteria strains.</title>
        <authorList>
            <person name="Klenk H.-P."/>
        </authorList>
    </citation>
    <scope>NUCLEOTIDE SEQUENCE [LARGE SCALE GENOMIC DNA]</scope>
    <source>
        <strain evidence="1 2">DSM 24683</strain>
    </source>
</reference>